<dbReference type="HOGENOM" id="CLU_046510_0_0_1"/>
<dbReference type="OMA" id="CWEDINI"/>
<keyword evidence="5" id="KW-1185">Reference proteome</keyword>
<proteinExistence type="inferred from homology"/>
<dbReference type="OrthoDB" id="6108at2759"/>
<dbReference type="AlphaFoldDB" id="E9GKJ2"/>
<dbReference type="PhylomeDB" id="E9GKJ2"/>
<dbReference type="GO" id="GO:0072344">
    <property type="term" value="P:rescue of stalled ribosome"/>
    <property type="evidence" value="ECO:0007669"/>
    <property type="project" value="UniProtKB-UniRule"/>
</dbReference>
<evidence type="ECO:0000313" key="4">
    <source>
        <dbReference type="EMBL" id="EFX80057.1"/>
    </source>
</evidence>
<accession>E9GKJ2</accession>
<dbReference type="GO" id="GO:0005829">
    <property type="term" value="C:cytosol"/>
    <property type="evidence" value="ECO:0007669"/>
    <property type="project" value="UniProtKB-UniRule"/>
</dbReference>
<dbReference type="GO" id="GO:1990112">
    <property type="term" value="C:RQC complex"/>
    <property type="evidence" value="ECO:0007669"/>
    <property type="project" value="UniProtKB-UniRule"/>
</dbReference>
<dbReference type="InParanoid" id="E9GKJ2"/>
<comment type="similarity">
    <text evidence="1">Belongs to the LTN1 family.</text>
</comment>
<dbReference type="GO" id="GO:0016567">
    <property type="term" value="P:protein ubiquitination"/>
    <property type="evidence" value="ECO:0007669"/>
    <property type="project" value="UniProtKB-UniPathway"/>
</dbReference>
<evidence type="ECO:0000313" key="5">
    <source>
        <dbReference type="Proteomes" id="UP000000305"/>
    </source>
</evidence>
<dbReference type="SUPFAM" id="SSF48371">
    <property type="entry name" value="ARM repeat"/>
    <property type="match status" value="1"/>
</dbReference>
<keyword evidence="1" id="KW-0808">Transferase</keyword>
<dbReference type="PANTHER" id="PTHR12389">
    <property type="entry name" value="ZINC FINGER PROTEIN 294"/>
    <property type="match status" value="1"/>
</dbReference>
<dbReference type="Gene3D" id="1.25.10.10">
    <property type="entry name" value="Leucine-rich Repeat Variant"/>
    <property type="match status" value="1"/>
</dbReference>
<dbReference type="InterPro" id="IPR039795">
    <property type="entry name" value="LTN1/Rkr1"/>
</dbReference>
<dbReference type="UniPathway" id="UPA00143"/>
<comment type="function">
    <text evidence="1">E3 ubiquitin-protein ligase. Component of the ribosome quality control complex (RQC), a ribosome-associated complex that mediates ubiquitination and extraction of incompletely synthesized nascent chains for proteasomal degradation.</text>
</comment>
<comment type="pathway">
    <text evidence="1">Protein modification; protein ubiquitination.</text>
</comment>
<feature type="region of interest" description="Disordered" evidence="2">
    <location>
        <begin position="1"/>
        <end position="23"/>
    </location>
</feature>
<gene>
    <name evidence="4" type="ORF">DAPPUDRAFT_197141</name>
</gene>
<dbReference type="STRING" id="6669.E9GKJ2"/>
<dbReference type="GO" id="GO:0008270">
    <property type="term" value="F:zinc ion binding"/>
    <property type="evidence" value="ECO:0007669"/>
    <property type="project" value="UniProtKB-KW"/>
</dbReference>
<dbReference type="KEGG" id="dpx:DAPPUDRAFT_197141"/>
<protein>
    <recommendedName>
        <fullName evidence="1">E3 ubiquitin-protein ligase listerin</fullName>
        <ecNumber evidence="1">2.3.2.27</ecNumber>
    </recommendedName>
    <alternativeName>
        <fullName evidence="1">RING-type E3 ubiquitin transferase listerin</fullName>
    </alternativeName>
</protein>
<evidence type="ECO:0000259" key="3">
    <source>
        <dbReference type="Pfam" id="PF22958"/>
    </source>
</evidence>
<reference evidence="4 5" key="1">
    <citation type="journal article" date="2011" name="Science">
        <title>The ecoresponsive genome of Daphnia pulex.</title>
        <authorList>
            <person name="Colbourne J.K."/>
            <person name="Pfrender M.E."/>
            <person name="Gilbert D."/>
            <person name="Thomas W.K."/>
            <person name="Tucker A."/>
            <person name="Oakley T.H."/>
            <person name="Tokishita S."/>
            <person name="Aerts A."/>
            <person name="Arnold G.J."/>
            <person name="Basu M.K."/>
            <person name="Bauer D.J."/>
            <person name="Caceres C.E."/>
            <person name="Carmel L."/>
            <person name="Casola C."/>
            <person name="Choi J.H."/>
            <person name="Detter J.C."/>
            <person name="Dong Q."/>
            <person name="Dusheyko S."/>
            <person name="Eads B.D."/>
            <person name="Frohlich T."/>
            <person name="Geiler-Samerotte K.A."/>
            <person name="Gerlach D."/>
            <person name="Hatcher P."/>
            <person name="Jogdeo S."/>
            <person name="Krijgsveld J."/>
            <person name="Kriventseva E.V."/>
            <person name="Kultz D."/>
            <person name="Laforsch C."/>
            <person name="Lindquist E."/>
            <person name="Lopez J."/>
            <person name="Manak J.R."/>
            <person name="Muller J."/>
            <person name="Pangilinan J."/>
            <person name="Patwardhan R.P."/>
            <person name="Pitluck S."/>
            <person name="Pritham E.J."/>
            <person name="Rechtsteiner A."/>
            <person name="Rho M."/>
            <person name="Rogozin I.B."/>
            <person name="Sakarya O."/>
            <person name="Salamov A."/>
            <person name="Schaack S."/>
            <person name="Shapiro H."/>
            <person name="Shiga Y."/>
            <person name="Skalitzky C."/>
            <person name="Smith Z."/>
            <person name="Souvorov A."/>
            <person name="Sung W."/>
            <person name="Tang Z."/>
            <person name="Tsuchiya D."/>
            <person name="Tu H."/>
            <person name="Vos H."/>
            <person name="Wang M."/>
            <person name="Wolf Y.I."/>
            <person name="Yamagata H."/>
            <person name="Yamada T."/>
            <person name="Ye Y."/>
            <person name="Shaw J.R."/>
            <person name="Andrews J."/>
            <person name="Crease T.J."/>
            <person name="Tang H."/>
            <person name="Lucas S.M."/>
            <person name="Robertson H.M."/>
            <person name="Bork P."/>
            <person name="Koonin E.V."/>
            <person name="Zdobnov E.M."/>
            <person name="Grigoriev I.V."/>
            <person name="Lynch M."/>
            <person name="Boore J.L."/>
        </authorList>
    </citation>
    <scope>NUCLEOTIDE SEQUENCE [LARGE SCALE GENOMIC DNA]</scope>
</reference>
<dbReference type="Proteomes" id="UP000000305">
    <property type="component" value="Unassembled WGS sequence"/>
</dbReference>
<comment type="catalytic activity">
    <reaction evidence="1">
        <text>S-ubiquitinyl-[E2 ubiquitin-conjugating enzyme]-L-cysteine + [acceptor protein]-L-lysine = [E2 ubiquitin-conjugating enzyme]-L-cysteine + N(6)-ubiquitinyl-[acceptor protein]-L-lysine.</text>
        <dbReference type="EC" id="2.3.2.27"/>
    </reaction>
</comment>
<dbReference type="InterPro" id="IPR054476">
    <property type="entry name" value="Ltn1_N"/>
</dbReference>
<dbReference type="PANTHER" id="PTHR12389:SF0">
    <property type="entry name" value="E3 UBIQUITIN-PROTEIN LIGASE LISTERIN"/>
    <property type="match status" value="1"/>
</dbReference>
<evidence type="ECO:0000256" key="1">
    <source>
        <dbReference type="RuleBase" id="RU367090"/>
    </source>
</evidence>
<keyword evidence="1" id="KW-0479">Metal-binding</keyword>
<dbReference type="InterPro" id="IPR011989">
    <property type="entry name" value="ARM-like"/>
</dbReference>
<feature type="compositionally biased region" description="Polar residues" evidence="2">
    <location>
        <begin position="12"/>
        <end position="22"/>
    </location>
</feature>
<keyword evidence="1" id="KW-0863">Zinc-finger</keyword>
<sequence>MGGKDKKGPRTKGNTKPSSSGRSAELLGHIPEFVGFGGLPEGSYVPIVGINSQIEDASSDLNVPADFRLSLRKMGKRDSITKIKALQEFSELCKQNSVDTLKCVLPFWPRIFSRLAVDGDRRVREYLHKSHSQLTSQLGRNIAPHLKDMMGAWFTSQCDTYAPAASLASHSLKTCFPGNKLLDAISFCHNEIMDYIKDSIFKEENLPDEQQERITIGGIGGYSLLLQQVKSDVIEAEKNLPRHTEVWVNANLYKVVEKSKSLIIKQAWFGLIYNLVHYLPKVAQDNSKKILPSVFKFLDDSESTSQLALWETTLKILMTVENASSYVNLPSHATPRFLNLLRSACSGNASKICPLVVPYVRLLRDNKKTSTEKEELDRQVIEALFQGLLCRNIANSSVEASALSSTLFQLLDYIIEVTQDSTHVTELLKNTVFCLKFS</sequence>
<dbReference type="eggNOG" id="KOG0803">
    <property type="taxonomic scope" value="Eukaryota"/>
</dbReference>
<keyword evidence="1" id="KW-0833">Ubl conjugation pathway</keyword>
<dbReference type="EC" id="2.3.2.27" evidence="1"/>
<dbReference type="EMBL" id="GL732549">
    <property type="protein sequence ID" value="EFX80057.1"/>
    <property type="molecule type" value="Genomic_DNA"/>
</dbReference>
<name>E9GKJ2_DAPPU</name>
<dbReference type="InterPro" id="IPR016024">
    <property type="entry name" value="ARM-type_fold"/>
</dbReference>
<evidence type="ECO:0000256" key="2">
    <source>
        <dbReference type="SAM" id="MobiDB-lite"/>
    </source>
</evidence>
<comment type="subunit">
    <text evidence="1">Component of the ribosome quality control complex (RQC).</text>
</comment>
<dbReference type="Pfam" id="PF22958">
    <property type="entry name" value="Ltn1_1st"/>
    <property type="match status" value="1"/>
</dbReference>
<dbReference type="GO" id="GO:1990116">
    <property type="term" value="P:ribosome-associated ubiquitin-dependent protein catabolic process"/>
    <property type="evidence" value="ECO:0007669"/>
    <property type="project" value="UniProtKB-UniRule"/>
</dbReference>
<feature type="domain" description="E3 ubiquitin-protein ligase listerin N-terminal" evidence="3">
    <location>
        <begin position="66"/>
        <end position="358"/>
    </location>
</feature>
<dbReference type="GO" id="GO:0061630">
    <property type="term" value="F:ubiquitin protein ligase activity"/>
    <property type="evidence" value="ECO:0007669"/>
    <property type="project" value="UniProtKB-UniRule"/>
</dbReference>
<organism evidence="4 5">
    <name type="scientific">Daphnia pulex</name>
    <name type="common">Water flea</name>
    <dbReference type="NCBI Taxonomy" id="6669"/>
    <lineage>
        <taxon>Eukaryota</taxon>
        <taxon>Metazoa</taxon>
        <taxon>Ecdysozoa</taxon>
        <taxon>Arthropoda</taxon>
        <taxon>Crustacea</taxon>
        <taxon>Branchiopoda</taxon>
        <taxon>Diplostraca</taxon>
        <taxon>Cladocera</taxon>
        <taxon>Anomopoda</taxon>
        <taxon>Daphniidae</taxon>
        <taxon>Daphnia</taxon>
    </lineage>
</organism>
<keyword evidence="1" id="KW-0862">Zinc</keyword>